<name>A0A318R6E1_PROMR</name>
<gene>
    <name evidence="4" type="ORF">DNJ73_03820</name>
</gene>
<comment type="caution">
    <text evidence="4">The sequence shown here is derived from an EMBL/GenBank/DDBJ whole genome shotgun (WGS) entry which is preliminary data.</text>
</comment>
<dbReference type="EMBL" id="QJUE01000002">
    <property type="protein sequence ID" value="PYE03278.1"/>
    <property type="molecule type" value="Genomic_DNA"/>
</dbReference>
<dbReference type="AlphaFoldDB" id="A0A318R6E1"/>
<dbReference type="PROSITE" id="PS00903">
    <property type="entry name" value="CYT_DCMP_DEAMINASES_1"/>
    <property type="match status" value="1"/>
</dbReference>
<sequence length="155" mass="17381">MTRLLSKAKLVGQRGEVPIAAVILDNKGRCIGYGGNRRESMKDPLGHAELVALRQASWINNDWRFNDCTLIVNLEPCPMCAGALIQARMGRIIYGSEDPKRGALGGTINLAEHKSAHHKMLIERGVMEKESRKLIVDWFQSKRILAKKNLSSKFR</sequence>
<dbReference type="Pfam" id="PF14437">
    <property type="entry name" value="MafB19-deam"/>
    <property type="match status" value="1"/>
</dbReference>
<proteinExistence type="predicted"/>
<evidence type="ECO:0000313" key="4">
    <source>
        <dbReference type="EMBL" id="PYE03278.1"/>
    </source>
</evidence>
<dbReference type="CDD" id="cd01285">
    <property type="entry name" value="nucleoside_deaminase"/>
    <property type="match status" value="1"/>
</dbReference>
<evidence type="ECO:0000256" key="2">
    <source>
        <dbReference type="ARBA" id="ARBA00022833"/>
    </source>
</evidence>
<protein>
    <submittedName>
        <fullName evidence="4">Nucleoside deaminase</fullName>
    </submittedName>
</protein>
<dbReference type="GO" id="GO:0008270">
    <property type="term" value="F:zinc ion binding"/>
    <property type="evidence" value="ECO:0007669"/>
    <property type="project" value="InterPro"/>
</dbReference>
<reference evidence="4 5" key="1">
    <citation type="journal article" date="2018" name="Appl. Environ. Microbiol.">
        <title>Genome rearrangement shapes Prochlorococcus ecological adaptation.</title>
        <authorList>
            <person name="Yan W."/>
            <person name="Wei S."/>
            <person name="Wang Q."/>
            <person name="Xiao X."/>
            <person name="Zeng Q."/>
            <person name="Jiao N."/>
            <person name="Zhang R."/>
        </authorList>
    </citation>
    <scope>NUCLEOTIDE SEQUENCE [LARGE SCALE GENOMIC DNA]</scope>
    <source>
        <strain evidence="4 5">XMU1408</strain>
    </source>
</reference>
<keyword evidence="2" id="KW-0862">Zinc</keyword>
<dbReference type="Proteomes" id="UP000247807">
    <property type="component" value="Unassembled WGS sequence"/>
</dbReference>
<dbReference type="InterPro" id="IPR058535">
    <property type="entry name" value="MafB19-deam"/>
</dbReference>
<dbReference type="Gene3D" id="3.40.140.10">
    <property type="entry name" value="Cytidine Deaminase, domain 2"/>
    <property type="match status" value="1"/>
</dbReference>
<feature type="domain" description="CMP/dCMP-type deaminase" evidence="3">
    <location>
        <begin position="1"/>
        <end position="107"/>
    </location>
</feature>
<organism evidence="4 5">
    <name type="scientific">Prochlorococcus marinus XMU1408</name>
    <dbReference type="NCBI Taxonomy" id="2213228"/>
    <lineage>
        <taxon>Bacteria</taxon>
        <taxon>Bacillati</taxon>
        <taxon>Cyanobacteriota</taxon>
        <taxon>Cyanophyceae</taxon>
        <taxon>Synechococcales</taxon>
        <taxon>Prochlorococcaceae</taxon>
        <taxon>Prochlorococcus</taxon>
    </lineage>
</organism>
<evidence type="ECO:0000313" key="5">
    <source>
        <dbReference type="Proteomes" id="UP000247807"/>
    </source>
</evidence>
<dbReference type="PANTHER" id="PTHR11079">
    <property type="entry name" value="CYTOSINE DEAMINASE FAMILY MEMBER"/>
    <property type="match status" value="1"/>
</dbReference>
<dbReference type="GO" id="GO:0002100">
    <property type="term" value="P:tRNA wobble adenosine to inosine editing"/>
    <property type="evidence" value="ECO:0007669"/>
    <property type="project" value="InterPro"/>
</dbReference>
<keyword evidence="1" id="KW-0479">Metal-binding</keyword>
<dbReference type="OrthoDB" id="9802676at2"/>
<dbReference type="GO" id="GO:0052717">
    <property type="term" value="F:tRNA-specific adenosine-34 deaminase activity"/>
    <property type="evidence" value="ECO:0007669"/>
    <property type="project" value="UniProtKB-EC"/>
</dbReference>
<dbReference type="PANTHER" id="PTHR11079:SF202">
    <property type="entry name" value="TRNA-SPECIFIC ADENOSINE DEAMINASE"/>
    <property type="match status" value="1"/>
</dbReference>
<dbReference type="InterPro" id="IPR016192">
    <property type="entry name" value="APOBEC/CMP_deaminase_Zn-bd"/>
</dbReference>
<accession>A0A318R6E1</accession>
<evidence type="ECO:0000259" key="3">
    <source>
        <dbReference type="PROSITE" id="PS51747"/>
    </source>
</evidence>
<dbReference type="InterPro" id="IPR002125">
    <property type="entry name" value="CMP_dCMP_dom"/>
</dbReference>
<dbReference type="SUPFAM" id="SSF53927">
    <property type="entry name" value="Cytidine deaminase-like"/>
    <property type="match status" value="1"/>
</dbReference>
<dbReference type="InterPro" id="IPR016193">
    <property type="entry name" value="Cytidine_deaminase-like"/>
</dbReference>
<dbReference type="PROSITE" id="PS51747">
    <property type="entry name" value="CYT_DCMP_DEAMINASES_2"/>
    <property type="match status" value="1"/>
</dbReference>
<evidence type="ECO:0000256" key="1">
    <source>
        <dbReference type="ARBA" id="ARBA00022723"/>
    </source>
</evidence>